<evidence type="ECO:0000313" key="3">
    <source>
        <dbReference type="Proteomes" id="UP001178507"/>
    </source>
</evidence>
<proteinExistence type="predicted"/>
<dbReference type="CDD" id="cd22961">
    <property type="entry name" value="DD_TEX55-like"/>
    <property type="match status" value="1"/>
</dbReference>
<name>A0AA36NDD2_9DINO</name>
<gene>
    <name evidence="2" type="ORF">EVOR1521_LOCUS22826</name>
</gene>
<comment type="caution">
    <text evidence="2">The sequence shown here is derived from an EMBL/GenBank/DDBJ whole genome shotgun (WGS) entry which is preliminary data.</text>
</comment>
<evidence type="ECO:0000256" key="1">
    <source>
        <dbReference type="SAM" id="MobiDB-lite"/>
    </source>
</evidence>
<evidence type="ECO:0000313" key="2">
    <source>
        <dbReference type="EMBL" id="CAJ1399261.1"/>
    </source>
</evidence>
<protein>
    <submittedName>
        <fullName evidence="2">Uncharacterized protein</fullName>
    </submittedName>
</protein>
<sequence length="330" mass="36473">MEVLVEAAEGVPSDAVLSLRLGNLRRQAPLSSALMHPLRFATSLADACEPLRIDVLRPVATARQVLRQEELRYTVPLEGMQDMAVRLSVRPTERSACDTDADAQPPSHDAAARDYLEQHKVLQYLQSMLHALIQAKPPDPFSYMVSQLSNAQQPPRRRKASWPERAQREPTCQELELASDPGHYPVQRTPEPSDGLEPDVSAPVETNSANLATCLPSSSAHVAHAGGSSPLRKSAGNDSQAPAGEELQQVRTRLRQQLRGAVEEGKLVAAVERAVALMAGQQDEQVQSRRQLAELRTQRAELQTQSTRLSNDLKELRRVNEELRSRMGEE</sequence>
<organism evidence="2 3">
    <name type="scientific">Effrenium voratum</name>
    <dbReference type="NCBI Taxonomy" id="2562239"/>
    <lineage>
        <taxon>Eukaryota</taxon>
        <taxon>Sar</taxon>
        <taxon>Alveolata</taxon>
        <taxon>Dinophyceae</taxon>
        <taxon>Suessiales</taxon>
        <taxon>Symbiodiniaceae</taxon>
        <taxon>Effrenium</taxon>
    </lineage>
</organism>
<feature type="compositionally biased region" description="Low complexity" evidence="1">
    <location>
        <begin position="220"/>
        <end position="229"/>
    </location>
</feature>
<reference evidence="2" key="1">
    <citation type="submission" date="2023-08" db="EMBL/GenBank/DDBJ databases">
        <authorList>
            <person name="Chen Y."/>
            <person name="Shah S."/>
            <person name="Dougan E. K."/>
            <person name="Thang M."/>
            <person name="Chan C."/>
        </authorList>
    </citation>
    <scope>NUCLEOTIDE SEQUENCE</scope>
</reference>
<keyword evidence="3" id="KW-1185">Reference proteome</keyword>
<dbReference type="Proteomes" id="UP001178507">
    <property type="component" value="Unassembled WGS sequence"/>
</dbReference>
<dbReference type="EMBL" id="CAUJNA010003328">
    <property type="protein sequence ID" value="CAJ1399261.1"/>
    <property type="molecule type" value="Genomic_DNA"/>
</dbReference>
<accession>A0AA36NDD2</accession>
<feature type="region of interest" description="Disordered" evidence="1">
    <location>
        <begin position="147"/>
        <end position="203"/>
    </location>
</feature>
<feature type="region of interest" description="Disordered" evidence="1">
    <location>
        <begin position="220"/>
        <end position="246"/>
    </location>
</feature>
<dbReference type="AlphaFoldDB" id="A0AA36NDD2"/>